<evidence type="ECO:0000256" key="3">
    <source>
        <dbReference type="ARBA" id="ARBA00022989"/>
    </source>
</evidence>
<keyword evidence="4 5" id="KW-0472">Membrane</keyword>
<feature type="transmembrane region" description="Helical" evidence="5">
    <location>
        <begin position="18"/>
        <end position="36"/>
    </location>
</feature>
<evidence type="ECO:0000313" key="8">
    <source>
        <dbReference type="Proteomes" id="UP000569329"/>
    </source>
</evidence>
<feature type="transmembrane region" description="Helical" evidence="5">
    <location>
        <begin position="101"/>
        <end position="127"/>
    </location>
</feature>
<dbReference type="InterPro" id="IPR049453">
    <property type="entry name" value="Memb_transporter_dom"/>
</dbReference>
<accession>A0A839E0N0</accession>
<dbReference type="Proteomes" id="UP000569329">
    <property type="component" value="Unassembled WGS sequence"/>
</dbReference>
<name>A0A839E0N0_9PSEU</name>
<comment type="caution">
    <text evidence="7">The sequence shown here is derived from an EMBL/GenBank/DDBJ whole genome shotgun (WGS) entry which is preliminary data.</text>
</comment>
<keyword evidence="3 5" id="KW-1133">Transmembrane helix</keyword>
<comment type="subcellular location">
    <subcellularLocation>
        <location evidence="1">Membrane</location>
        <topology evidence="1">Multi-pass membrane protein</topology>
    </subcellularLocation>
</comment>
<organism evidence="7 8">
    <name type="scientific">Halosaccharopolyspora lacisalsi</name>
    <dbReference type="NCBI Taxonomy" id="1000566"/>
    <lineage>
        <taxon>Bacteria</taxon>
        <taxon>Bacillati</taxon>
        <taxon>Actinomycetota</taxon>
        <taxon>Actinomycetes</taxon>
        <taxon>Pseudonocardiales</taxon>
        <taxon>Pseudonocardiaceae</taxon>
        <taxon>Halosaccharopolyspora</taxon>
    </lineage>
</organism>
<dbReference type="AlphaFoldDB" id="A0A839E0N0"/>
<evidence type="ECO:0000259" key="6">
    <source>
        <dbReference type="Pfam" id="PF13515"/>
    </source>
</evidence>
<gene>
    <name evidence="7" type="ORF">FHX42_002348</name>
</gene>
<sequence>MEDFRILLSEAVQRVRLIALRAVLAAVTAALAWWLAGIVLEQPYPIFAPITALVSLLDAPGTRGTRVFRLLGGVMVGVAVGEVLLRYVGASAWELGAAAGIAVLLVATFSMNPLTVIQAGIAALLVVATHIPETGFDRLLSALLGGALALVVSQVLVSPSPSGMLGGAARTTLFSAARGLRGAARALDEADPDAAHAALRIVRVGFQDLAAFQTSRDTSDQVARRTVRGRRERRFVHRLDARLAHLDSFYTGTLLVTRAAHEIAEQRSVVPAWLLGAITDLAHAVEVLSADPLSETRRRRAHALAGPLRQLSSTELTHPLTTLVTEVRLAAADLAELTRGEESD</sequence>
<evidence type="ECO:0000256" key="1">
    <source>
        <dbReference type="ARBA" id="ARBA00004141"/>
    </source>
</evidence>
<dbReference type="GO" id="GO:0016020">
    <property type="term" value="C:membrane"/>
    <property type="evidence" value="ECO:0007669"/>
    <property type="project" value="UniProtKB-SubCell"/>
</dbReference>
<feature type="domain" description="Integral membrane bound transporter" evidence="6">
    <location>
        <begin position="32"/>
        <end position="152"/>
    </location>
</feature>
<feature type="transmembrane region" description="Helical" evidence="5">
    <location>
        <begin position="42"/>
        <end position="60"/>
    </location>
</feature>
<dbReference type="EMBL" id="JACGWZ010000002">
    <property type="protein sequence ID" value="MBA8825001.1"/>
    <property type="molecule type" value="Genomic_DNA"/>
</dbReference>
<dbReference type="RefSeq" id="WP_182544164.1">
    <property type="nucleotide sequence ID" value="NZ_JACGWZ010000002.1"/>
</dbReference>
<evidence type="ECO:0000256" key="4">
    <source>
        <dbReference type="ARBA" id="ARBA00023136"/>
    </source>
</evidence>
<evidence type="ECO:0000256" key="2">
    <source>
        <dbReference type="ARBA" id="ARBA00022692"/>
    </source>
</evidence>
<protein>
    <submittedName>
        <fullName evidence="7">Uncharacterized membrane protein YgaE (UPF0421/DUF939 family)</fullName>
    </submittedName>
</protein>
<keyword evidence="2 5" id="KW-0812">Transmembrane</keyword>
<reference evidence="7 8" key="1">
    <citation type="submission" date="2020-07" db="EMBL/GenBank/DDBJ databases">
        <title>Sequencing the genomes of 1000 actinobacteria strains.</title>
        <authorList>
            <person name="Klenk H.-P."/>
        </authorList>
    </citation>
    <scope>NUCLEOTIDE SEQUENCE [LARGE SCALE GENOMIC DNA]</scope>
    <source>
        <strain evidence="7 8">DSM 45975</strain>
    </source>
</reference>
<proteinExistence type="predicted"/>
<evidence type="ECO:0000313" key="7">
    <source>
        <dbReference type="EMBL" id="MBA8825001.1"/>
    </source>
</evidence>
<feature type="transmembrane region" description="Helical" evidence="5">
    <location>
        <begin position="67"/>
        <end position="89"/>
    </location>
</feature>
<keyword evidence="8" id="KW-1185">Reference proteome</keyword>
<dbReference type="Pfam" id="PF13515">
    <property type="entry name" value="FUSC_2"/>
    <property type="match status" value="1"/>
</dbReference>
<evidence type="ECO:0000256" key="5">
    <source>
        <dbReference type="SAM" id="Phobius"/>
    </source>
</evidence>
<feature type="transmembrane region" description="Helical" evidence="5">
    <location>
        <begin position="139"/>
        <end position="157"/>
    </location>
</feature>